<gene>
    <name evidence="14" type="ORF">LZ496_00205</name>
</gene>
<evidence type="ECO:0000256" key="6">
    <source>
        <dbReference type="ARBA" id="ARBA00022475"/>
    </source>
</evidence>
<dbReference type="InterPro" id="IPR003400">
    <property type="entry name" value="ExbD"/>
</dbReference>
<evidence type="ECO:0000256" key="9">
    <source>
        <dbReference type="ARBA" id="ARBA00022927"/>
    </source>
</evidence>
<dbReference type="RefSeq" id="WP_249902595.1">
    <property type="nucleotide sequence ID" value="NZ_JAMGBA010000001.1"/>
</dbReference>
<organism evidence="14 15">
    <name type="scientific">Sphingomonas caseinilyticus</name>
    <dbReference type="NCBI Taxonomy" id="2908205"/>
    <lineage>
        <taxon>Bacteria</taxon>
        <taxon>Pseudomonadati</taxon>
        <taxon>Pseudomonadota</taxon>
        <taxon>Alphaproteobacteria</taxon>
        <taxon>Sphingomonadales</taxon>
        <taxon>Sphingomonadaceae</taxon>
        <taxon>Sphingomonas</taxon>
    </lineage>
</organism>
<feature type="transmembrane region" description="Helical" evidence="13">
    <location>
        <begin position="20"/>
        <end position="38"/>
    </location>
</feature>
<evidence type="ECO:0000256" key="5">
    <source>
        <dbReference type="ARBA" id="ARBA00022448"/>
    </source>
</evidence>
<evidence type="ECO:0000256" key="2">
    <source>
        <dbReference type="ARBA" id="ARBA00004249"/>
    </source>
</evidence>
<evidence type="ECO:0000313" key="15">
    <source>
        <dbReference type="Proteomes" id="UP001203410"/>
    </source>
</evidence>
<sequence>MAMQTTGSNEAGEPMMDINTTPLIDVMLVLLIMFIITIPPQTHAVKLDLPQDQSNQPPPPIDPVKNKIVVTQGGAILWNGAPVNLVQLRQYLDVTQQMDPVPELHLQPEPEAKYVIVDDVLAVTKQAKVSKMGFVGNEAYMTVF</sequence>
<accession>A0ABT0RQE2</accession>
<comment type="subcellular location">
    <subcellularLocation>
        <location evidence="2">Cell inner membrane</location>
        <topology evidence="2">Single-pass type II membrane protein</topology>
    </subcellularLocation>
    <subcellularLocation>
        <location evidence="12">Cell membrane</location>
        <topology evidence="12">Single-pass type II membrane protein</topology>
    </subcellularLocation>
</comment>
<dbReference type="PANTHER" id="PTHR30558:SF12">
    <property type="entry name" value="BIOPOLYMER TRANSPORT PROTEIN EXBD"/>
    <property type="match status" value="1"/>
</dbReference>
<keyword evidence="15" id="KW-1185">Reference proteome</keyword>
<evidence type="ECO:0000256" key="8">
    <source>
        <dbReference type="ARBA" id="ARBA00022692"/>
    </source>
</evidence>
<comment type="subunit">
    <text evidence="4">The accessory proteins ExbB and ExbD seem to form a complex with TonB.</text>
</comment>
<dbReference type="EMBL" id="JAMGBA010000001">
    <property type="protein sequence ID" value="MCL6697213.1"/>
    <property type="molecule type" value="Genomic_DNA"/>
</dbReference>
<evidence type="ECO:0000256" key="4">
    <source>
        <dbReference type="ARBA" id="ARBA00011471"/>
    </source>
</evidence>
<keyword evidence="6" id="KW-1003">Cell membrane</keyword>
<proteinExistence type="inferred from homology"/>
<keyword evidence="8 12" id="KW-0812">Transmembrane</keyword>
<reference evidence="14 15" key="1">
    <citation type="submission" date="2022-05" db="EMBL/GenBank/DDBJ databases">
        <authorList>
            <person name="Jo J.-H."/>
            <person name="Im W.-T."/>
        </authorList>
    </citation>
    <scope>NUCLEOTIDE SEQUENCE [LARGE SCALE GENOMIC DNA]</scope>
    <source>
        <strain evidence="14 15">NSE70-1</strain>
    </source>
</reference>
<evidence type="ECO:0000256" key="7">
    <source>
        <dbReference type="ARBA" id="ARBA00022519"/>
    </source>
</evidence>
<keyword evidence="10 13" id="KW-1133">Transmembrane helix</keyword>
<evidence type="ECO:0000256" key="11">
    <source>
        <dbReference type="ARBA" id="ARBA00023136"/>
    </source>
</evidence>
<evidence type="ECO:0000256" key="10">
    <source>
        <dbReference type="ARBA" id="ARBA00022989"/>
    </source>
</evidence>
<evidence type="ECO:0000256" key="13">
    <source>
        <dbReference type="SAM" id="Phobius"/>
    </source>
</evidence>
<keyword evidence="5 12" id="KW-0813">Transport</keyword>
<comment type="caution">
    <text evidence="14">The sequence shown here is derived from an EMBL/GenBank/DDBJ whole genome shotgun (WGS) entry which is preliminary data.</text>
</comment>
<comment type="function">
    <text evidence="1">Involved in the TonB-dependent energy-dependent transport of various receptor-bound substrates.</text>
</comment>
<dbReference type="Proteomes" id="UP001203410">
    <property type="component" value="Unassembled WGS sequence"/>
</dbReference>
<protein>
    <submittedName>
        <fullName evidence="14">Biopolymer transporter ExbD</fullName>
    </submittedName>
</protein>
<keyword evidence="9 12" id="KW-0653">Protein transport</keyword>
<evidence type="ECO:0000256" key="3">
    <source>
        <dbReference type="ARBA" id="ARBA00005811"/>
    </source>
</evidence>
<dbReference type="PANTHER" id="PTHR30558">
    <property type="entry name" value="EXBD MEMBRANE COMPONENT OF PMF-DRIVEN MACROMOLECULE IMPORT SYSTEM"/>
    <property type="match status" value="1"/>
</dbReference>
<keyword evidence="7" id="KW-0997">Cell inner membrane</keyword>
<evidence type="ECO:0000256" key="12">
    <source>
        <dbReference type="RuleBase" id="RU003879"/>
    </source>
</evidence>
<comment type="similarity">
    <text evidence="3 12">Belongs to the ExbD/TolR family.</text>
</comment>
<evidence type="ECO:0000313" key="14">
    <source>
        <dbReference type="EMBL" id="MCL6697213.1"/>
    </source>
</evidence>
<dbReference type="Pfam" id="PF02472">
    <property type="entry name" value="ExbD"/>
    <property type="match status" value="1"/>
</dbReference>
<keyword evidence="11 13" id="KW-0472">Membrane</keyword>
<name>A0ABT0RQE2_9SPHN</name>
<evidence type="ECO:0000256" key="1">
    <source>
        <dbReference type="ARBA" id="ARBA00003540"/>
    </source>
</evidence>